<evidence type="ECO:0000256" key="1">
    <source>
        <dbReference type="SAM" id="MobiDB-lite"/>
    </source>
</evidence>
<feature type="transmembrane region" description="Helical" evidence="2">
    <location>
        <begin position="12"/>
        <end position="33"/>
    </location>
</feature>
<organism evidence="3 4">
    <name type="scientific">Nocardia transvalensis</name>
    <dbReference type="NCBI Taxonomy" id="37333"/>
    <lineage>
        <taxon>Bacteria</taxon>
        <taxon>Bacillati</taxon>
        <taxon>Actinomycetota</taxon>
        <taxon>Actinomycetes</taxon>
        <taxon>Mycobacteriales</taxon>
        <taxon>Nocardiaceae</taxon>
        <taxon>Nocardia</taxon>
    </lineage>
</organism>
<evidence type="ECO:0000256" key="2">
    <source>
        <dbReference type="SAM" id="Phobius"/>
    </source>
</evidence>
<evidence type="ECO:0000313" key="3">
    <source>
        <dbReference type="EMBL" id="MBB5914818.1"/>
    </source>
</evidence>
<sequence>MAATTARRSGIATQVLIATVATMATVFFSCLLLQHHHPHGNVSRPTGQQPPGVTAPR</sequence>
<reference evidence="3 4" key="1">
    <citation type="submission" date="2020-08" db="EMBL/GenBank/DDBJ databases">
        <title>Sequencing the genomes of 1000 actinobacteria strains.</title>
        <authorList>
            <person name="Klenk H.-P."/>
        </authorList>
    </citation>
    <scope>NUCLEOTIDE SEQUENCE [LARGE SCALE GENOMIC DNA]</scope>
    <source>
        <strain evidence="3 4">DSM 43582</strain>
    </source>
</reference>
<dbReference type="EMBL" id="JACHIT010000001">
    <property type="protein sequence ID" value="MBB5914818.1"/>
    <property type="molecule type" value="Genomic_DNA"/>
</dbReference>
<evidence type="ECO:0000313" key="4">
    <source>
        <dbReference type="Proteomes" id="UP000540412"/>
    </source>
</evidence>
<proteinExistence type="predicted"/>
<keyword evidence="2" id="KW-0812">Transmembrane</keyword>
<dbReference type="PROSITE" id="PS51257">
    <property type="entry name" value="PROKAR_LIPOPROTEIN"/>
    <property type="match status" value="1"/>
</dbReference>
<feature type="region of interest" description="Disordered" evidence="1">
    <location>
        <begin position="38"/>
        <end position="57"/>
    </location>
</feature>
<keyword evidence="2" id="KW-1133">Transmembrane helix</keyword>
<protein>
    <submittedName>
        <fullName evidence="3">Uncharacterized protein</fullName>
    </submittedName>
</protein>
<comment type="caution">
    <text evidence="3">The sequence shown here is derived from an EMBL/GenBank/DDBJ whole genome shotgun (WGS) entry which is preliminary data.</text>
</comment>
<gene>
    <name evidence="3" type="ORF">BJY24_003685</name>
</gene>
<keyword evidence="2" id="KW-0472">Membrane</keyword>
<dbReference type="RefSeq" id="WP_157185394.1">
    <property type="nucleotide sequence ID" value="NZ_JACHIT010000001.1"/>
</dbReference>
<dbReference type="AlphaFoldDB" id="A0A7W9PFR7"/>
<dbReference type="Proteomes" id="UP000540412">
    <property type="component" value="Unassembled WGS sequence"/>
</dbReference>
<accession>A0A7W9PFR7</accession>
<name>A0A7W9PFR7_9NOCA</name>
<keyword evidence="4" id="KW-1185">Reference proteome</keyword>